<reference evidence="1" key="1">
    <citation type="submission" date="2020-10" db="EMBL/GenBank/DDBJ databases">
        <title>Unveiling of a novel bifunctional photoreceptor, Dualchrome1, isolated from a cosmopolitan green alga.</title>
        <authorList>
            <person name="Suzuki S."/>
            <person name="Kawachi M."/>
        </authorList>
    </citation>
    <scope>NUCLEOTIDE SEQUENCE</scope>
    <source>
        <strain evidence="1">NIES 2893</strain>
    </source>
</reference>
<sequence>MLALIDGLEFAMARVTSGDHPYTYTFAAVMICPHRAAIWATARFVASAIMAITGVHRWPLAIAGRGHPSSELGSSDATDACENVALLAWCAYGCGPPTTFRNILLSMVTNDALRRRAL</sequence>
<evidence type="ECO:0000313" key="2">
    <source>
        <dbReference type="Proteomes" id="UP000660262"/>
    </source>
</evidence>
<dbReference type="EMBL" id="BNJQ01000014">
    <property type="protein sequence ID" value="GHP06709.1"/>
    <property type="molecule type" value="Genomic_DNA"/>
</dbReference>
<dbReference type="Proteomes" id="UP000660262">
    <property type="component" value="Unassembled WGS sequence"/>
</dbReference>
<name>A0A830HNP4_9CHLO</name>
<proteinExistence type="predicted"/>
<keyword evidence="2" id="KW-1185">Reference proteome</keyword>
<gene>
    <name evidence="1" type="ORF">PPROV_000545400</name>
</gene>
<evidence type="ECO:0000313" key="1">
    <source>
        <dbReference type="EMBL" id="GHP06709.1"/>
    </source>
</evidence>
<organism evidence="1 2">
    <name type="scientific">Pycnococcus provasolii</name>
    <dbReference type="NCBI Taxonomy" id="41880"/>
    <lineage>
        <taxon>Eukaryota</taxon>
        <taxon>Viridiplantae</taxon>
        <taxon>Chlorophyta</taxon>
        <taxon>Pseudoscourfieldiophyceae</taxon>
        <taxon>Pseudoscourfieldiales</taxon>
        <taxon>Pycnococcaceae</taxon>
        <taxon>Pycnococcus</taxon>
    </lineage>
</organism>
<accession>A0A830HNP4</accession>
<comment type="caution">
    <text evidence="1">The sequence shown here is derived from an EMBL/GenBank/DDBJ whole genome shotgun (WGS) entry which is preliminary data.</text>
</comment>
<protein>
    <submittedName>
        <fullName evidence="1">Uncharacterized protein</fullName>
    </submittedName>
</protein>
<dbReference type="AlphaFoldDB" id="A0A830HNP4"/>